<dbReference type="RefSeq" id="WP_166011732.1">
    <property type="nucleotide sequence ID" value="NZ_CP049888.1"/>
</dbReference>
<dbReference type="InterPro" id="IPR050619">
    <property type="entry name" value="Flavodoxin"/>
</dbReference>
<keyword evidence="5" id="KW-0285">Flavoprotein</keyword>
<dbReference type="AlphaFoldDB" id="A0A6G8B238"/>
<evidence type="ECO:0000256" key="3">
    <source>
        <dbReference type="ARBA" id="ARBA00005267"/>
    </source>
</evidence>
<dbReference type="GO" id="GO:0010181">
    <property type="term" value="F:FMN binding"/>
    <property type="evidence" value="ECO:0007669"/>
    <property type="project" value="InterPro"/>
</dbReference>
<dbReference type="Gene3D" id="3.40.50.360">
    <property type="match status" value="1"/>
</dbReference>
<name>A0A6G8B238_9LACO</name>
<sequence length="151" mass="16487">MRARILFATLTGNNEDVADVIIAEFQRLGVETIKEDITNVEALDLNPTTQDILVTVVYTFDLGTLADEAIDFYEDLPDVDLAGVVYGVAGSGDVYYGQDYGTAVDILEQQFTKTQGIQGAPGVKVNLRPDAQATIELEQFTQALVKQAQRI</sequence>
<protein>
    <submittedName>
        <fullName evidence="9">Flavodoxin</fullName>
    </submittedName>
</protein>
<keyword evidence="6" id="KW-0288">FMN</keyword>
<keyword evidence="10" id="KW-1185">Reference proteome</keyword>
<comment type="cofactor">
    <cofactor evidence="1">
        <name>FMN</name>
        <dbReference type="ChEBI" id="CHEBI:58210"/>
    </cofactor>
</comment>
<evidence type="ECO:0000256" key="5">
    <source>
        <dbReference type="ARBA" id="ARBA00022630"/>
    </source>
</evidence>
<feature type="domain" description="Flavodoxin-like" evidence="8">
    <location>
        <begin position="3"/>
        <end position="145"/>
    </location>
</feature>
<evidence type="ECO:0000256" key="2">
    <source>
        <dbReference type="ARBA" id="ARBA00003297"/>
    </source>
</evidence>
<dbReference type="PANTHER" id="PTHR42809:SF1">
    <property type="entry name" value="FLAVODOXIN 1"/>
    <property type="match status" value="1"/>
</dbReference>
<dbReference type="Proteomes" id="UP000500741">
    <property type="component" value="Chromosome"/>
</dbReference>
<reference evidence="9 10" key="1">
    <citation type="submission" date="2020-03" db="EMBL/GenBank/DDBJ databases">
        <title>Weissella sp. nov., isolated from Cybister lewisianus.</title>
        <authorList>
            <person name="Hyun D.-W."/>
            <person name="Bae J.-W."/>
        </authorList>
    </citation>
    <scope>NUCLEOTIDE SEQUENCE [LARGE SCALE GENOMIC DNA]</scope>
    <source>
        <strain evidence="9 10">HDW19</strain>
    </source>
</reference>
<evidence type="ECO:0000256" key="1">
    <source>
        <dbReference type="ARBA" id="ARBA00001917"/>
    </source>
</evidence>
<evidence type="ECO:0000256" key="7">
    <source>
        <dbReference type="ARBA" id="ARBA00022982"/>
    </source>
</evidence>
<accession>A0A6G8B238</accession>
<dbReference type="Pfam" id="PF00258">
    <property type="entry name" value="Flavodoxin_1"/>
    <property type="match status" value="1"/>
</dbReference>
<proteinExistence type="inferred from homology"/>
<evidence type="ECO:0000256" key="6">
    <source>
        <dbReference type="ARBA" id="ARBA00022643"/>
    </source>
</evidence>
<dbReference type="InterPro" id="IPR029039">
    <property type="entry name" value="Flavoprotein-like_sf"/>
</dbReference>
<keyword evidence="7" id="KW-0249">Electron transport</keyword>
<dbReference type="InterPro" id="IPR008254">
    <property type="entry name" value="Flavodoxin/NO_synth"/>
</dbReference>
<comment type="function">
    <text evidence="2">Low-potential electron donor to a number of redox enzymes.</text>
</comment>
<dbReference type="PANTHER" id="PTHR42809">
    <property type="entry name" value="FLAVODOXIN 2"/>
    <property type="match status" value="1"/>
</dbReference>
<evidence type="ECO:0000313" key="10">
    <source>
        <dbReference type="Proteomes" id="UP000500741"/>
    </source>
</evidence>
<evidence type="ECO:0000313" key="9">
    <source>
        <dbReference type="EMBL" id="QIL51289.1"/>
    </source>
</evidence>
<gene>
    <name evidence="9" type="ORF">G7084_06550</name>
</gene>
<dbReference type="GO" id="GO:0016651">
    <property type="term" value="F:oxidoreductase activity, acting on NAD(P)H"/>
    <property type="evidence" value="ECO:0007669"/>
    <property type="project" value="UniProtKB-ARBA"/>
</dbReference>
<dbReference type="SUPFAM" id="SSF52218">
    <property type="entry name" value="Flavoproteins"/>
    <property type="match status" value="1"/>
</dbReference>
<organism evidence="9 10">
    <name type="scientific">Weissella coleopterorum</name>
    <dbReference type="NCBI Taxonomy" id="2714949"/>
    <lineage>
        <taxon>Bacteria</taxon>
        <taxon>Bacillati</taxon>
        <taxon>Bacillota</taxon>
        <taxon>Bacilli</taxon>
        <taxon>Lactobacillales</taxon>
        <taxon>Lactobacillaceae</taxon>
        <taxon>Weissella</taxon>
    </lineage>
</organism>
<evidence type="ECO:0000256" key="4">
    <source>
        <dbReference type="ARBA" id="ARBA00022448"/>
    </source>
</evidence>
<dbReference type="KEGG" id="wco:G7084_06550"/>
<dbReference type="EMBL" id="CP049888">
    <property type="protein sequence ID" value="QIL51289.1"/>
    <property type="molecule type" value="Genomic_DNA"/>
</dbReference>
<comment type="similarity">
    <text evidence="3">Belongs to the flavodoxin family.</text>
</comment>
<dbReference type="PROSITE" id="PS50902">
    <property type="entry name" value="FLAVODOXIN_LIKE"/>
    <property type="match status" value="1"/>
</dbReference>
<keyword evidence="4" id="KW-0813">Transport</keyword>
<evidence type="ECO:0000259" key="8">
    <source>
        <dbReference type="PROSITE" id="PS50902"/>
    </source>
</evidence>